<dbReference type="Proteomes" id="UP001153555">
    <property type="component" value="Unassembled WGS sequence"/>
</dbReference>
<gene>
    <name evidence="1" type="ORF">SHERM_17223</name>
</gene>
<evidence type="ECO:0000313" key="2">
    <source>
        <dbReference type="Proteomes" id="UP001153555"/>
    </source>
</evidence>
<keyword evidence="2" id="KW-1185">Reference proteome</keyword>
<dbReference type="SUPFAM" id="SSF51197">
    <property type="entry name" value="Clavaminate synthase-like"/>
    <property type="match status" value="1"/>
</dbReference>
<protein>
    <submittedName>
        <fullName evidence="1">Feruloyl CoA ortho-hydroxylase 1</fullName>
    </submittedName>
</protein>
<evidence type="ECO:0000313" key="1">
    <source>
        <dbReference type="EMBL" id="CAA0817836.1"/>
    </source>
</evidence>
<reference evidence="1" key="1">
    <citation type="submission" date="2019-12" db="EMBL/GenBank/DDBJ databases">
        <authorList>
            <person name="Scholes J."/>
        </authorList>
    </citation>
    <scope>NUCLEOTIDE SEQUENCE</scope>
</reference>
<dbReference type="EMBL" id="CACSLK010016728">
    <property type="protein sequence ID" value="CAA0817836.1"/>
    <property type="molecule type" value="Genomic_DNA"/>
</dbReference>
<organism evidence="1 2">
    <name type="scientific">Striga hermonthica</name>
    <name type="common">Purple witchweed</name>
    <name type="synonym">Buchnera hermonthica</name>
    <dbReference type="NCBI Taxonomy" id="68872"/>
    <lineage>
        <taxon>Eukaryota</taxon>
        <taxon>Viridiplantae</taxon>
        <taxon>Streptophyta</taxon>
        <taxon>Embryophyta</taxon>
        <taxon>Tracheophyta</taxon>
        <taxon>Spermatophyta</taxon>
        <taxon>Magnoliopsida</taxon>
        <taxon>eudicotyledons</taxon>
        <taxon>Gunneridae</taxon>
        <taxon>Pentapetalae</taxon>
        <taxon>asterids</taxon>
        <taxon>lamiids</taxon>
        <taxon>Lamiales</taxon>
        <taxon>Orobanchaceae</taxon>
        <taxon>Buchnereae</taxon>
        <taxon>Striga</taxon>
    </lineage>
</organism>
<dbReference type="OrthoDB" id="288590at2759"/>
<dbReference type="InterPro" id="IPR027443">
    <property type="entry name" value="IPNS-like_sf"/>
</dbReference>
<proteinExistence type="predicted"/>
<comment type="caution">
    <text evidence="1">The sequence shown here is derived from an EMBL/GenBank/DDBJ whole genome shotgun (WGS) entry which is preliminary data.</text>
</comment>
<dbReference type="AlphaFoldDB" id="A0A9N7MZF2"/>
<dbReference type="Gene3D" id="2.60.120.330">
    <property type="entry name" value="B-lactam Antibiotic, Isopenicillin N Synthase, Chain"/>
    <property type="match status" value="1"/>
</dbReference>
<sequence length="167" mass="19504">MFCYVNWTRLTIKKLLMIFMKGINIEEIDEDKERFLMEVLAASLVYYLRPELAVRSGRHRTCRPLLFSWDTLQILSNDKYQSIEHRVFLTGNMNRFFIPIFANALSDLILGPLPEVLGHGKKPKYKRNKHPLLLVTCINPPTLSYKRRVMDDKFECRLDPTAKSGLG</sequence>
<accession>A0A9N7MZF2</accession>
<name>A0A9N7MZF2_STRHE</name>